<sequence>MEKTTFGSADPISVPELVSQLVSQLGPTIVAAIAGARDRQLPGQWSIDNGTSPEPASLRRLHAAHQIWCAVAAVGGRDIARAWFLGSNPRLNEVPPYLAIRDGEFDEVRSAAGAFIEAHGD</sequence>
<reference evidence="1 2" key="1">
    <citation type="submission" date="2018-08" db="EMBL/GenBank/DDBJ databases">
        <title>Linezolid Resistance in Mycobacterium abscessus: MIC Distribution and Comprehensive Investigation of Resistance Mechanisms.</title>
        <authorList>
            <person name="Ye M."/>
            <person name="Xu L."/>
            <person name="Zou Y."/>
            <person name="Li B."/>
            <person name="Guo Q."/>
            <person name="Zhang Y."/>
            <person name="Zhan M."/>
            <person name="Xu B."/>
            <person name="Yu F."/>
            <person name="Zhang Z."/>
            <person name="Chu H."/>
        </authorList>
    </citation>
    <scope>NUCLEOTIDE SEQUENCE [LARGE SCALE GENOMIC DNA]</scope>
    <source>
        <strain evidence="1 2">G143</strain>
    </source>
</reference>
<gene>
    <name evidence="1" type="ORF">D2E76_19550</name>
</gene>
<protein>
    <recommendedName>
        <fullName evidence="3">Antitoxin Xre/MbcA/ParS-like toxin-binding domain-containing protein</fullName>
    </recommendedName>
</protein>
<accession>A0ABD7HLJ5</accession>
<name>A0ABD7HLJ5_9MYCO</name>
<evidence type="ECO:0000313" key="1">
    <source>
        <dbReference type="EMBL" id="RIT34807.1"/>
    </source>
</evidence>
<dbReference type="EMBL" id="QXBN01000016">
    <property type="protein sequence ID" value="RIT34807.1"/>
    <property type="molecule type" value="Genomic_DNA"/>
</dbReference>
<organism evidence="1 2">
    <name type="scientific">Mycobacteroides abscessus</name>
    <dbReference type="NCBI Taxonomy" id="36809"/>
    <lineage>
        <taxon>Bacteria</taxon>
        <taxon>Bacillati</taxon>
        <taxon>Actinomycetota</taxon>
        <taxon>Actinomycetes</taxon>
        <taxon>Mycobacteriales</taxon>
        <taxon>Mycobacteriaceae</taxon>
        <taxon>Mycobacteroides</taxon>
    </lineage>
</organism>
<comment type="caution">
    <text evidence="1">The sequence shown here is derived from an EMBL/GenBank/DDBJ whole genome shotgun (WGS) entry which is preliminary data.</text>
</comment>
<proteinExistence type="predicted"/>
<evidence type="ECO:0000313" key="2">
    <source>
        <dbReference type="Proteomes" id="UP000284557"/>
    </source>
</evidence>
<dbReference type="Proteomes" id="UP000284557">
    <property type="component" value="Unassembled WGS sequence"/>
</dbReference>
<evidence type="ECO:0008006" key="3">
    <source>
        <dbReference type="Google" id="ProtNLM"/>
    </source>
</evidence>
<dbReference type="AlphaFoldDB" id="A0ABD7HLJ5"/>